<keyword evidence="3" id="KW-0731">Sigma factor</keyword>
<dbReference type="InterPro" id="IPR013325">
    <property type="entry name" value="RNA_pol_sigma_r2"/>
</dbReference>
<evidence type="ECO:0000313" key="8">
    <source>
        <dbReference type="EMBL" id="GLQ53133.1"/>
    </source>
</evidence>
<protein>
    <submittedName>
        <fullName evidence="8">RNA polymerase sigma factor</fullName>
    </submittedName>
</protein>
<dbReference type="InterPro" id="IPR036388">
    <property type="entry name" value="WH-like_DNA-bd_sf"/>
</dbReference>
<dbReference type="PANTHER" id="PTHR43133">
    <property type="entry name" value="RNA POLYMERASE ECF-TYPE SIGMA FACTO"/>
    <property type="match status" value="1"/>
</dbReference>
<dbReference type="Proteomes" id="UP001156691">
    <property type="component" value="Unassembled WGS sequence"/>
</dbReference>
<dbReference type="Gene3D" id="1.10.10.10">
    <property type="entry name" value="Winged helix-like DNA-binding domain superfamily/Winged helix DNA-binding domain"/>
    <property type="match status" value="1"/>
</dbReference>
<organism evidence="8 9">
    <name type="scientific">Devosia nitrariae</name>
    <dbReference type="NCBI Taxonomy" id="2071872"/>
    <lineage>
        <taxon>Bacteria</taxon>
        <taxon>Pseudomonadati</taxon>
        <taxon>Pseudomonadota</taxon>
        <taxon>Alphaproteobacteria</taxon>
        <taxon>Hyphomicrobiales</taxon>
        <taxon>Devosiaceae</taxon>
        <taxon>Devosia</taxon>
    </lineage>
</organism>
<dbReference type="PANTHER" id="PTHR43133:SF58">
    <property type="entry name" value="ECF RNA POLYMERASE SIGMA FACTOR SIGD"/>
    <property type="match status" value="1"/>
</dbReference>
<dbReference type="EMBL" id="BSNS01000002">
    <property type="protein sequence ID" value="GLQ53133.1"/>
    <property type="molecule type" value="Genomic_DNA"/>
</dbReference>
<comment type="caution">
    <text evidence="8">The sequence shown here is derived from an EMBL/GenBank/DDBJ whole genome shotgun (WGS) entry which is preliminary data.</text>
</comment>
<dbReference type="NCBIfam" id="NF009165">
    <property type="entry name" value="PRK12512.1"/>
    <property type="match status" value="1"/>
</dbReference>
<dbReference type="InterPro" id="IPR039425">
    <property type="entry name" value="RNA_pol_sigma-70-like"/>
</dbReference>
<name>A0ABQ5VZV1_9HYPH</name>
<gene>
    <name evidence="8" type="ORF">GCM10010862_03910</name>
</gene>
<proteinExistence type="inferred from homology"/>
<dbReference type="InterPro" id="IPR013249">
    <property type="entry name" value="RNA_pol_sigma70_r4_t2"/>
</dbReference>
<evidence type="ECO:0000256" key="2">
    <source>
        <dbReference type="ARBA" id="ARBA00023015"/>
    </source>
</evidence>
<dbReference type="Gene3D" id="1.10.1740.10">
    <property type="match status" value="1"/>
</dbReference>
<sequence length="181" mass="19835">MNPDVDRRLAGLMQRALDGDEAAYAVLLKEVAAVVRRAARGRLAPGIGVDPEDIVQETLLAIHLKRHTWQPDGLIGPWVHAITRYKIVDALRRRGRHATVVMDTVVETLEAEAQEERPRGRDIATALGGLSDGQRRVVEAISVEGRSIRETAEALGMKETAVRVALHRGLAAIASRFGKRT</sequence>
<dbReference type="InterPro" id="IPR007627">
    <property type="entry name" value="RNA_pol_sigma70_r2"/>
</dbReference>
<reference evidence="9" key="1">
    <citation type="journal article" date="2019" name="Int. J. Syst. Evol. Microbiol.">
        <title>The Global Catalogue of Microorganisms (GCM) 10K type strain sequencing project: providing services to taxonomists for standard genome sequencing and annotation.</title>
        <authorList>
            <consortium name="The Broad Institute Genomics Platform"/>
            <consortium name="The Broad Institute Genome Sequencing Center for Infectious Disease"/>
            <person name="Wu L."/>
            <person name="Ma J."/>
        </authorList>
    </citation>
    <scope>NUCLEOTIDE SEQUENCE [LARGE SCALE GENOMIC DNA]</scope>
    <source>
        <strain evidence="9">NBRC 112416</strain>
    </source>
</reference>
<dbReference type="Pfam" id="PF04542">
    <property type="entry name" value="Sigma70_r2"/>
    <property type="match status" value="1"/>
</dbReference>
<evidence type="ECO:0000259" key="6">
    <source>
        <dbReference type="Pfam" id="PF04542"/>
    </source>
</evidence>
<evidence type="ECO:0000259" key="7">
    <source>
        <dbReference type="Pfam" id="PF08281"/>
    </source>
</evidence>
<keyword evidence="4" id="KW-0238">DNA-binding</keyword>
<evidence type="ECO:0000313" key="9">
    <source>
        <dbReference type="Proteomes" id="UP001156691"/>
    </source>
</evidence>
<accession>A0ABQ5VZV1</accession>
<dbReference type="NCBIfam" id="TIGR02937">
    <property type="entry name" value="sigma70-ECF"/>
    <property type="match status" value="1"/>
</dbReference>
<dbReference type="SUPFAM" id="SSF88659">
    <property type="entry name" value="Sigma3 and sigma4 domains of RNA polymerase sigma factors"/>
    <property type="match status" value="1"/>
</dbReference>
<dbReference type="Pfam" id="PF08281">
    <property type="entry name" value="Sigma70_r4_2"/>
    <property type="match status" value="1"/>
</dbReference>
<evidence type="ECO:0000256" key="5">
    <source>
        <dbReference type="ARBA" id="ARBA00023163"/>
    </source>
</evidence>
<keyword evidence="2" id="KW-0805">Transcription regulation</keyword>
<evidence type="ECO:0000256" key="1">
    <source>
        <dbReference type="ARBA" id="ARBA00010641"/>
    </source>
</evidence>
<keyword evidence="5" id="KW-0804">Transcription</keyword>
<comment type="similarity">
    <text evidence="1">Belongs to the sigma-70 factor family. ECF subfamily.</text>
</comment>
<dbReference type="RefSeq" id="WP_284338585.1">
    <property type="nucleotide sequence ID" value="NZ_BSNS01000002.1"/>
</dbReference>
<evidence type="ECO:0000256" key="3">
    <source>
        <dbReference type="ARBA" id="ARBA00023082"/>
    </source>
</evidence>
<evidence type="ECO:0000256" key="4">
    <source>
        <dbReference type="ARBA" id="ARBA00023125"/>
    </source>
</evidence>
<keyword evidence="9" id="KW-1185">Reference proteome</keyword>
<feature type="domain" description="RNA polymerase sigma-70 region 2" evidence="6">
    <location>
        <begin position="31"/>
        <end position="96"/>
    </location>
</feature>
<dbReference type="InterPro" id="IPR013324">
    <property type="entry name" value="RNA_pol_sigma_r3/r4-like"/>
</dbReference>
<dbReference type="SUPFAM" id="SSF88946">
    <property type="entry name" value="Sigma2 domain of RNA polymerase sigma factors"/>
    <property type="match status" value="1"/>
</dbReference>
<feature type="domain" description="RNA polymerase sigma factor 70 region 4 type 2" evidence="7">
    <location>
        <begin position="122"/>
        <end position="172"/>
    </location>
</feature>
<dbReference type="InterPro" id="IPR014284">
    <property type="entry name" value="RNA_pol_sigma-70_dom"/>
</dbReference>